<dbReference type="CDD" id="cd14740">
    <property type="entry name" value="PAAR_4"/>
    <property type="match status" value="1"/>
</dbReference>
<dbReference type="Pfam" id="PF13665">
    <property type="entry name" value="Tox-PAAR-like"/>
    <property type="match status" value="1"/>
</dbReference>
<dbReference type="Gene3D" id="2.60.200.60">
    <property type="match status" value="1"/>
</dbReference>
<gene>
    <name evidence="1" type="ORF">RJN63_15975</name>
</gene>
<evidence type="ECO:0000313" key="1">
    <source>
        <dbReference type="EMBL" id="MDT0338341.1"/>
    </source>
</evidence>
<dbReference type="AlphaFoldDB" id="A0AAE4GBI8"/>
<reference evidence="1" key="1">
    <citation type="submission" date="2023-02" db="EMBL/GenBank/DDBJ databases">
        <title>Description of Herbaspirillum huttiense subsp. nephrolepsisexaltata and Herbaspirillum huttiense subsp. lycopersicon.</title>
        <authorList>
            <person name="Poudel M."/>
            <person name="Sharma A."/>
            <person name="Goss E."/>
            <person name="Tapia J.H."/>
            <person name="Harmon C.M."/>
            <person name="Jones J.B."/>
        </authorList>
    </citation>
    <scope>NUCLEOTIDE SEQUENCE</scope>
    <source>
        <strain evidence="1">NC40101</strain>
    </source>
</reference>
<dbReference type="RefSeq" id="WP_034329344.1">
    <property type="nucleotide sequence ID" value="NZ_JAVLSM010000008.1"/>
</dbReference>
<accession>A0AAE4GBI8</accession>
<name>A0AAE4GBI8_9BURK</name>
<protein>
    <submittedName>
        <fullName evidence="1">DUF4150 domain-containing protein</fullName>
    </submittedName>
</protein>
<organism evidence="1">
    <name type="scientific">Herbaspirillum huttiense subsp. nephrolepidis</name>
    <dbReference type="NCBI Taxonomy" id="3075126"/>
    <lineage>
        <taxon>Bacteria</taxon>
        <taxon>Pseudomonadati</taxon>
        <taxon>Pseudomonadota</taxon>
        <taxon>Betaproteobacteria</taxon>
        <taxon>Burkholderiales</taxon>
        <taxon>Oxalobacteraceae</taxon>
        <taxon>Herbaspirillum</taxon>
    </lineage>
</organism>
<dbReference type="EMBL" id="JAVRAA010000007">
    <property type="protein sequence ID" value="MDT0338341.1"/>
    <property type="molecule type" value="Genomic_DNA"/>
</dbReference>
<sequence>MFAVTKQAGQCMAMPDVCNTPIPPAGPVPLPYPNIAMPMMGNPATTKVMISGMPALTKSSKITMSNGDQPGVNGGVVSGKIMGPAEFIMGSMKVKLEGNPAVRMGDTTKQNDGNAVGAVLVPSQVKVMIMS</sequence>
<proteinExistence type="predicted"/>
<comment type="caution">
    <text evidence="1">The sequence shown here is derived from an EMBL/GenBank/DDBJ whole genome shotgun (WGS) entry which is preliminary data.</text>
</comment>